<dbReference type="InterPro" id="IPR006629">
    <property type="entry name" value="LITAF"/>
</dbReference>
<keyword evidence="8" id="KW-0812">Transmembrane</keyword>
<comment type="similarity">
    <text evidence="4">Belongs to the CDIP1/LITAF family.</text>
</comment>
<dbReference type="PANTHER" id="PTHR23292:SF6">
    <property type="entry name" value="FI16602P1-RELATED"/>
    <property type="match status" value="1"/>
</dbReference>
<feature type="transmembrane region" description="Helical" evidence="8">
    <location>
        <begin position="77"/>
        <end position="98"/>
    </location>
</feature>
<protein>
    <recommendedName>
        <fullName evidence="9">LITAF domain-containing protein</fullName>
    </recommendedName>
</protein>
<keyword evidence="7 8" id="KW-0472">Membrane</keyword>
<keyword evidence="11" id="KW-1185">Reference proteome</keyword>
<evidence type="ECO:0000313" key="11">
    <source>
        <dbReference type="Proteomes" id="UP000005408"/>
    </source>
</evidence>
<dbReference type="GO" id="GO:0008270">
    <property type="term" value="F:zinc ion binding"/>
    <property type="evidence" value="ECO:0007669"/>
    <property type="project" value="TreeGrafter"/>
</dbReference>
<evidence type="ECO:0000259" key="9">
    <source>
        <dbReference type="PROSITE" id="PS51837"/>
    </source>
</evidence>
<evidence type="ECO:0000256" key="8">
    <source>
        <dbReference type="SAM" id="Phobius"/>
    </source>
</evidence>
<dbReference type="GO" id="GO:0031902">
    <property type="term" value="C:late endosome membrane"/>
    <property type="evidence" value="ECO:0007669"/>
    <property type="project" value="UniProtKB-SubCell"/>
</dbReference>
<dbReference type="GO" id="GO:0005765">
    <property type="term" value="C:lysosomal membrane"/>
    <property type="evidence" value="ECO:0007669"/>
    <property type="project" value="UniProtKB-SubCell"/>
</dbReference>
<evidence type="ECO:0000256" key="5">
    <source>
        <dbReference type="ARBA" id="ARBA00022723"/>
    </source>
</evidence>
<dbReference type="EnsemblMetazoa" id="G6357.1">
    <property type="protein sequence ID" value="G6357.1:cds"/>
    <property type="gene ID" value="G6357"/>
</dbReference>
<dbReference type="AlphaFoldDB" id="A0A8W8NLX5"/>
<dbReference type="InterPro" id="IPR037519">
    <property type="entry name" value="LITAF_fam"/>
</dbReference>
<evidence type="ECO:0000256" key="3">
    <source>
        <dbReference type="ARBA" id="ARBA00004630"/>
    </source>
</evidence>
<dbReference type="PROSITE" id="PS51837">
    <property type="entry name" value="LITAF"/>
    <property type="match status" value="1"/>
</dbReference>
<evidence type="ECO:0000256" key="1">
    <source>
        <dbReference type="ARBA" id="ARBA00004414"/>
    </source>
</evidence>
<dbReference type="Proteomes" id="UP000005408">
    <property type="component" value="Unassembled WGS sequence"/>
</dbReference>
<sequence>MDVTTKEEIAYTKEDQNVCNTAPSVVDCDKDVPVIIAKEINEADPLIFVDDYYHPDETICPHCKNCVQPVVNYRMGFLPFLVMCFMIMTCIFGLLSWLPLIDKRLKTVIHYCPSCNREIWRLTRM</sequence>
<evidence type="ECO:0000256" key="7">
    <source>
        <dbReference type="ARBA" id="ARBA00023136"/>
    </source>
</evidence>
<evidence type="ECO:0000256" key="6">
    <source>
        <dbReference type="ARBA" id="ARBA00022833"/>
    </source>
</evidence>
<evidence type="ECO:0000313" key="10">
    <source>
        <dbReference type="EnsemblMetazoa" id="G6357.1:cds"/>
    </source>
</evidence>
<proteinExistence type="inferred from homology"/>
<organism evidence="10 11">
    <name type="scientific">Magallana gigas</name>
    <name type="common">Pacific oyster</name>
    <name type="synonym">Crassostrea gigas</name>
    <dbReference type="NCBI Taxonomy" id="29159"/>
    <lineage>
        <taxon>Eukaryota</taxon>
        <taxon>Metazoa</taxon>
        <taxon>Spiralia</taxon>
        <taxon>Lophotrochozoa</taxon>
        <taxon>Mollusca</taxon>
        <taxon>Bivalvia</taxon>
        <taxon>Autobranchia</taxon>
        <taxon>Pteriomorphia</taxon>
        <taxon>Ostreida</taxon>
        <taxon>Ostreoidea</taxon>
        <taxon>Ostreidae</taxon>
        <taxon>Magallana</taxon>
    </lineage>
</organism>
<reference evidence="10" key="1">
    <citation type="submission" date="2022-08" db="UniProtKB">
        <authorList>
            <consortium name="EnsemblMetazoa"/>
        </authorList>
    </citation>
    <scope>IDENTIFICATION</scope>
    <source>
        <strain evidence="10">05x7-T-G4-1.051#20</strain>
    </source>
</reference>
<feature type="domain" description="LITAF" evidence="9">
    <location>
        <begin position="38"/>
        <end position="124"/>
    </location>
</feature>
<evidence type="ECO:0000256" key="2">
    <source>
        <dbReference type="ARBA" id="ARBA00004481"/>
    </source>
</evidence>
<dbReference type="EnsemblMetazoa" id="G6357.2">
    <property type="protein sequence ID" value="G6357.2:cds"/>
    <property type="gene ID" value="G6357"/>
</dbReference>
<keyword evidence="6" id="KW-0862">Zinc</keyword>
<evidence type="ECO:0000256" key="4">
    <source>
        <dbReference type="ARBA" id="ARBA00005975"/>
    </source>
</evidence>
<name>A0A8W8NLX5_MAGGI</name>
<accession>A0A8W8NLX5</accession>
<dbReference type="SMART" id="SM00714">
    <property type="entry name" value="LITAF"/>
    <property type="match status" value="1"/>
</dbReference>
<keyword evidence="5" id="KW-0479">Metal-binding</keyword>
<comment type="subcellular location">
    <subcellularLocation>
        <location evidence="2">Endosome membrane</location>
        <topology evidence="2">Peripheral membrane protein</topology>
    </subcellularLocation>
    <subcellularLocation>
        <location evidence="1">Late endosome membrane</location>
    </subcellularLocation>
    <subcellularLocation>
        <location evidence="3">Lysosome membrane</location>
        <topology evidence="3">Peripheral membrane protein</topology>
        <orientation evidence="3">Cytoplasmic side</orientation>
    </subcellularLocation>
</comment>
<keyword evidence="8" id="KW-1133">Transmembrane helix</keyword>
<dbReference type="PANTHER" id="PTHR23292">
    <property type="entry name" value="LIPOPOLYSACCHARIDE-INDUCED TUMOR NECROSIS FACTOR-ALPHA FACTOR"/>
    <property type="match status" value="1"/>
</dbReference>
<dbReference type="Pfam" id="PF10601">
    <property type="entry name" value="zf-LITAF-like"/>
    <property type="match status" value="1"/>
</dbReference>